<dbReference type="NCBIfam" id="TIGR00177">
    <property type="entry name" value="molyb_syn"/>
    <property type="match status" value="1"/>
</dbReference>
<evidence type="ECO:0000256" key="5">
    <source>
        <dbReference type="ARBA" id="ARBA00023150"/>
    </source>
</evidence>
<evidence type="ECO:0000256" key="6">
    <source>
        <dbReference type="PIRNR" id="PIRNR006443"/>
    </source>
</evidence>
<dbReference type="Pfam" id="PF00994">
    <property type="entry name" value="MoCF_biosynth"/>
    <property type="match status" value="1"/>
</dbReference>
<organism evidence="8 9">
    <name type="scientific">Dethiobacter alkaliphilus AHT 1</name>
    <dbReference type="NCBI Taxonomy" id="555088"/>
    <lineage>
        <taxon>Bacteria</taxon>
        <taxon>Bacillati</taxon>
        <taxon>Bacillota</taxon>
        <taxon>Dethiobacteria</taxon>
        <taxon>Dethiobacterales</taxon>
        <taxon>Dethiobacteraceae</taxon>
        <taxon>Dethiobacter</taxon>
    </lineage>
</organism>
<dbReference type="AlphaFoldDB" id="C0GH94"/>
<dbReference type="InterPro" id="IPR051920">
    <property type="entry name" value="MPT_Adenylyltrnsfr/MoaC-Rel"/>
</dbReference>
<dbReference type="SUPFAM" id="SSF53218">
    <property type="entry name" value="Molybdenum cofactor biosynthesis proteins"/>
    <property type="match status" value="1"/>
</dbReference>
<comment type="caution">
    <text evidence="8">The sequence shown here is derived from an EMBL/GenBank/DDBJ whole genome shotgun (WGS) entry which is preliminary data.</text>
</comment>
<dbReference type="OrthoDB" id="9784492at2"/>
<keyword evidence="9" id="KW-1185">Reference proteome</keyword>
<comment type="pathway">
    <text evidence="2 6">Cofactor biosynthesis; molybdopterin biosynthesis.</text>
</comment>
<name>C0GH94_DETAL</name>
<dbReference type="InterPro" id="IPR001453">
    <property type="entry name" value="MoaB/Mog_dom"/>
</dbReference>
<dbReference type="PANTHER" id="PTHR43764:SF1">
    <property type="entry name" value="MOLYBDOPTERIN MOLYBDOTRANSFERASE"/>
    <property type="match status" value="1"/>
</dbReference>
<dbReference type="PROSITE" id="PS01078">
    <property type="entry name" value="MOCF_BIOSYNTHESIS_1"/>
    <property type="match status" value="1"/>
</dbReference>
<dbReference type="GO" id="GO:0006777">
    <property type="term" value="P:Mo-molybdopterin cofactor biosynthetic process"/>
    <property type="evidence" value="ECO:0007669"/>
    <property type="project" value="UniProtKB-UniRule"/>
</dbReference>
<evidence type="ECO:0000313" key="8">
    <source>
        <dbReference type="EMBL" id="EEG77396.1"/>
    </source>
</evidence>
<accession>C0GH94</accession>
<evidence type="ECO:0000259" key="7">
    <source>
        <dbReference type="SMART" id="SM00852"/>
    </source>
</evidence>
<sequence length="170" mass="18270">MKQFSVAVLTASDKGSRGEREDESGRVIHEMIAEAGGEVVAYDVVPDDYNTLKDKLVEYTDEHKVNLVLTTGGTGLSPRDNTPEATLSVIEKQVPGIAEAMRAFGLQKTPHAMLSRAVCGLRRRTLIVNLPGSPRAVRENLGVVLPAIPHAVHVLCGEASECASLRKNDA</sequence>
<dbReference type="InterPro" id="IPR036425">
    <property type="entry name" value="MoaB/Mog-like_dom_sf"/>
</dbReference>
<dbReference type="Proteomes" id="UP000006443">
    <property type="component" value="Unassembled WGS sequence"/>
</dbReference>
<feature type="domain" description="MoaB/Mog" evidence="7">
    <location>
        <begin position="7"/>
        <end position="151"/>
    </location>
</feature>
<evidence type="ECO:0000256" key="2">
    <source>
        <dbReference type="ARBA" id="ARBA00005046"/>
    </source>
</evidence>
<comment type="function">
    <text evidence="1 6">May be involved in the biosynthesis of molybdopterin.</text>
</comment>
<dbReference type="Gene3D" id="3.40.980.10">
    <property type="entry name" value="MoaB/Mog-like domain"/>
    <property type="match status" value="1"/>
</dbReference>
<evidence type="ECO:0000313" key="9">
    <source>
        <dbReference type="Proteomes" id="UP000006443"/>
    </source>
</evidence>
<dbReference type="EMBL" id="ACJM01000008">
    <property type="protein sequence ID" value="EEG77396.1"/>
    <property type="molecule type" value="Genomic_DNA"/>
</dbReference>
<dbReference type="CDD" id="cd00886">
    <property type="entry name" value="MogA_MoaB"/>
    <property type="match status" value="1"/>
</dbReference>
<dbReference type="InterPro" id="IPR012245">
    <property type="entry name" value="MoaB"/>
</dbReference>
<gene>
    <name evidence="8" type="ORF">DealDRAFT_1853</name>
</gene>
<evidence type="ECO:0000256" key="3">
    <source>
        <dbReference type="ARBA" id="ARBA00006112"/>
    </source>
</evidence>
<dbReference type="eggNOG" id="COG0521">
    <property type="taxonomic scope" value="Bacteria"/>
</dbReference>
<reference evidence="8 9" key="1">
    <citation type="submission" date="2009-02" db="EMBL/GenBank/DDBJ databases">
        <title>Sequencing of the draft genome and assembly of Dethiobacter alkaliphilus AHT 1.</title>
        <authorList>
            <consortium name="US DOE Joint Genome Institute (JGI-PGF)"/>
            <person name="Lucas S."/>
            <person name="Copeland A."/>
            <person name="Lapidus A."/>
            <person name="Glavina del Rio T."/>
            <person name="Dalin E."/>
            <person name="Tice H."/>
            <person name="Bruce D."/>
            <person name="Goodwin L."/>
            <person name="Pitluck S."/>
            <person name="Larimer F."/>
            <person name="Land M.L."/>
            <person name="Hauser L."/>
            <person name="Muyzer G."/>
        </authorList>
    </citation>
    <scope>NUCLEOTIDE SEQUENCE [LARGE SCALE GENOMIC DNA]</scope>
    <source>
        <strain evidence="8 9">AHT 1</strain>
    </source>
</reference>
<proteinExistence type="inferred from homology"/>
<dbReference type="PANTHER" id="PTHR43764">
    <property type="entry name" value="MOLYBDENUM COFACTOR BIOSYNTHESIS"/>
    <property type="match status" value="1"/>
</dbReference>
<dbReference type="SMART" id="SM00852">
    <property type="entry name" value="MoCF_biosynth"/>
    <property type="match status" value="1"/>
</dbReference>
<dbReference type="STRING" id="555088.DealDRAFT_1853"/>
<protein>
    <recommendedName>
        <fullName evidence="4 6">Molybdenum cofactor biosynthesis protein B</fullName>
    </recommendedName>
</protein>
<dbReference type="UniPathway" id="UPA00344"/>
<comment type="similarity">
    <text evidence="3 6">Belongs to the MoaB/Mog family.</text>
</comment>
<evidence type="ECO:0000256" key="1">
    <source>
        <dbReference type="ARBA" id="ARBA00003487"/>
    </source>
</evidence>
<dbReference type="PIRSF" id="PIRSF006443">
    <property type="entry name" value="MoaB"/>
    <property type="match status" value="1"/>
</dbReference>
<dbReference type="InterPro" id="IPR008284">
    <property type="entry name" value="MoCF_biosynth_CS"/>
</dbReference>
<keyword evidence="5 6" id="KW-0501">Molybdenum cofactor biosynthesis</keyword>
<evidence type="ECO:0000256" key="4">
    <source>
        <dbReference type="ARBA" id="ARBA00015262"/>
    </source>
</evidence>
<dbReference type="RefSeq" id="WP_008516797.1">
    <property type="nucleotide sequence ID" value="NZ_ACJM01000008.1"/>
</dbReference>